<evidence type="ECO:0000256" key="2">
    <source>
        <dbReference type="SAM" id="MobiDB-lite"/>
    </source>
</evidence>
<accession>A0A8X6SHG1</accession>
<dbReference type="Proteomes" id="UP000887159">
    <property type="component" value="Unassembled WGS sequence"/>
</dbReference>
<keyword evidence="1" id="KW-0175">Coiled coil</keyword>
<proteinExistence type="predicted"/>
<evidence type="ECO:0000313" key="3">
    <source>
        <dbReference type="EMBL" id="GFY11265.1"/>
    </source>
</evidence>
<reference evidence="3" key="1">
    <citation type="submission" date="2020-08" db="EMBL/GenBank/DDBJ databases">
        <title>Multicomponent nature underlies the extraordinary mechanical properties of spider dragline silk.</title>
        <authorList>
            <person name="Kono N."/>
            <person name="Nakamura H."/>
            <person name="Mori M."/>
            <person name="Yoshida Y."/>
            <person name="Ohtoshi R."/>
            <person name="Malay A.D."/>
            <person name="Moran D.A.P."/>
            <person name="Tomita M."/>
            <person name="Numata K."/>
            <person name="Arakawa K."/>
        </authorList>
    </citation>
    <scope>NUCLEOTIDE SEQUENCE</scope>
</reference>
<protein>
    <submittedName>
        <fullName evidence="3">Uncharacterized protein</fullName>
    </submittedName>
</protein>
<feature type="compositionally biased region" description="Polar residues" evidence="2">
    <location>
        <begin position="150"/>
        <end position="161"/>
    </location>
</feature>
<evidence type="ECO:0000256" key="1">
    <source>
        <dbReference type="SAM" id="Coils"/>
    </source>
</evidence>
<feature type="coiled-coil region" evidence="1">
    <location>
        <begin position="74"/>
        <end position="112"/>
    </location>
</feature>
<feature type="region of interest" description="Disordered" evidence="2">
    <location>
        <begin position="131"/>
        <end position="198"/>
    </location>
</feature>
<sequence>MWCTPNLFHEIFDHPQGVLPLNWDETELNCSVTCMVLKATANERRHLALCHEEFREPWSGLFLSENVTEVTSNKDKLSQKLAHELEELKQKLRATEEDLKRTRSDAEKYHKTLCNLKEGLQSSLFLTDSALQKSRSSRSRSSPFNKESDSCTSNDNNTHQTKQSKDSATETNGVSDCTDVSFVDQNSAPVESEPMEGE</sequence>
<name>A0A8X6SHG1_TRICX</name>
<dbReference type="AlphaFoldDB" id="A0A8X6SHG1"/>
<evidence type="ECO:0000313" key="4">
    <source>
        <dbReference type="Proteomes" id="UP000887159"/>
    </source>
</evidence>
<dbReference type="EMBL" id="BMAU01021304">
    <property type="protein sequence ID" value="GFY11265.1"/>
    <property type="molecule type" value="Genomic_DNA"/>
</dbReference>
<gene>
    <name evidence="3" type="ORF">TNCV_4472511</name>
</gene>
<organism evidence="3 4">
    <name type="scientific">Trichonephila clavipes</name>
    <name type="common">Golden silk orbweaver</name>
    <name type="synonym">Nephila clavipes</name>
    <dbReference type="NCBI Taxonomy" id="2585209"/>
    <lineage>
        <taxon>Eukaryota</taxon>
        <taxon>Metazoa</taxon>
        <taxon>Ecdysozoa</taxon>
        <taxon>Arthropoda</taxon>
        <taxon>Chelicerata</taxon>
        <taxon>Arachnida</taxon>
        <taxon>Araneae</taxon>
        <taxon>Araneomorphae</taxon>
        <taxon>Entelegynae</taxon>
        <taxon>Araneoidea</taxon>
        <taxon>Nephilidae</taxon>
        <taxon>Trichonephila</taxon>
    </lineage>
</organism>
<keyword evidence="4" id="KW-1185">Reference proteome</keyword>
<comment type="caution">
    <text evidence="3">The sequence shown here is derived from an EMBL/GenBank/DDBJ whole genome shotgun (WGS) entry which is preliminary data.</text>
</comment>